<dbReference type="AlphaFoldDB" id="A0A895XL97"/>
<protein>
    <submittedName>
        <fullName evidence="8">DUF350 domain-containing protein</fullName>
    </submittedName>
</protein>
<evidence type="ECO:0000256" key="3">
    <source>
        <dbReference type="ARBA" id="ARBA00022475"/>
    </source>
</evidence>
<dbReference type="RefSeq" id="WP_213172492.1">
    <property type="nucleotide sequence ID" value="NZ_CP070496.1"/>
</dbReference>
<dbReference type="Pfam" id="PF03994">
    <property type="entry name" value="DUF350"/>
    <property type="match status" value="1"/>
</dbReference>
<dbReference type="KEGG" id="nav:JQS30_06150"/>
<dbReference type="Proteomes" id="UP000662939">
    <property type="component" value="Chromosome"/>
</dbReference>
<reference evidence="8" key="1">
    <citation type="submission" date="2021-02" db="EMBL/GenBank/DDBJ databases">
        <title>Natronoglycomyces albus gen. nov., sp. nov, a haloalkaliphilic actinobacterium from a soda solonchak soil.</title>
        <authorList>
            <person name="Sorokin D.Y."/>
            <person name="Khijniak T.V."/>
            <person name="Zakharycheva A.P."/>
            <person name="Boueva O.V."/>
            <person name="Ariskina E.V."/>
            <person name="Hahnke R.L."/>
            <person name="Bunk B."/>
            <person name="Sproer C."/>
            <person name="Schumann P."/>
            <person name="Evtushenko L.I."/>
            <person name="Kublanov I.V."/>
        </authorList>
    </citation>
    <scope>NUCLEOTIDE SEQUENCE</scope>
    <source>
        <strain evidence="8">DSM 106290</strain>
    </source>
</reference>
<evidence type="ECO:0000256" key="5">
    <source>
        <dbReference type="ARBA" id="ARBA00022989"/>
    </source>
</evidence>
<evidence type="ECO:0000256" key="6">
    <source>
        <dbReference type="ARBA" id="ARBA00023136"/>
    </source>
</evidence>
<keyword evidence="3" id="KW-1003">Cell membrane</keyword>
<proteinExistence type="inferred from homology"/>
<evidence type="ECO:0000313" key="9">
    <source>
        <dbReference type="Proteomes" id="UP000662939"/>
    </source>
</evidence>
<feature type="transmembrane region" description="Helical" evidence="7">
    <location>
        <begin position="120"/>
        <end position="139"/>
    </location>
</feature>
<evidence type="ECO:0000256" key="7">
    <source>
        <dbReference type="SAM" id="Phobius"/>
    </source>
</evidence>
<keyword evidence="4 7" id="KW-0812">Transmembrane</keyword>
<evidence type="ECO:0000256" key="2">
    <source>
        <dbReference type="ARBA" id="ARBA00005779"/>
    </source>
</evidence>
<feature type="transmembrane region" description="Helical" evidence="7">
    <location>
        <begin position="49"/>
        <end position="71"/>
    </location>
</feature>
<comment type="subcellular location">
    <subcellularLocation>
        <location evidence="1">Cell membrane</location>
        <topology evidence="1">Multi-pass membrane protein</topology>
    </subcellularLocation>
</comment>
<keyword evidence="6 7" id="KW-0472">Membrane</keyword>
<feature type="transmembrane region" description="Helical" evidence="7">
    <location>
        <begin position="78"/>
        <end position="100"/>
    </location>
</feature>
<dbReference type="InterPro" id="IPR007140">
    <property type="entry name" value="DUF350"/>
</dbReference>
<accession>A0A895XL97</accession>
<gene>
    <name evidence="8" type="ORF">JQS30_06150</name>
</gene>
<organism evidence="8 9">
    <name type="scientific">Natronoglycomyces albus</name>
    <dbReference type="NCBI Taxonomy" id="2811108"/>
    <lineage>
        <taxon>Bacteria</taxon>
        <taxon>Bacillati</taxon>
        <taxon>Actinomycetota</taxon>
        <taxon>Actinomycetes</taxon>
        <taxon>Glycomycetales</taxon>
        <taxon>Glycomycetaceae</taxon>
        <taxon>Natronoglycomyces</taxon>
    </lineage>
</organism>
<feature type="transmembrane region" description="Helical" evidence="7">
    <location>
        <begin position="7"/>
        <end position="29"/>
    </location>
</feature>
<name>A0A895XL97_9ACTN</name>
<dbReference type="EMBL" id="CP070496">
    <property type="protein sequence ID" value="QSB06481.1"/>
    <property type="molecule type" value="Genomic_DNA"/>
</dbReference>
<dbReference type="GO" id="GO:0005886">
    <property type="term" value="C:plasma membrane"/>
    <property type="evidence" value="ECO:0007669"/>
    <property type="project" value="UniProtKB-SubCell"/>
</dbReference>
<evidence type="ECO:0000256" key="4">
    <source>
        <dbReference type="ARBA" id="ARBA00022692"/>
    </source>
</evidence>
<evidence type="ECO:0000313" key="8">
    <source>
        <dbReference type="EMBL" id="QSB06481.1"/>
    </source>
</evidence>
<evidence type="ECO:0000256" key="1">
    <source>
        <dbReference type="ARBA" id="ARBA00004651"/>
    </source>
</evidence>
<sequence length="140" mass="14704">MELLFQEVVAAASYSLVGLALMAVGYIVIDILTPGKLRTLIWEERNRNASLLLTSNILGLGLIVVGAIWASHGDLVRGLIATAIFGLIGIAAMTLSFVVLDLLTPGKLGEIVTCPDHHPAVWVNCGMHVAVGGMVAMALS</sequence>
<comment type="similarity">
    <text evidence="2">Belongs to the UPF0719 family.</text>
</comment>
<keyword evidence="9" id="KW-1185">Reference proteome</keyword>
<keyword evidence="5 7" id="KW-1133">Transmembrane helix</keyword>